<dbReference type="AlphaFoldDB" id="A0A1G9V942"/>
<dbReference type="PROSITE" id="PS50977">
    <property type="entry name" value="HTH_TETR_2"/>
    <property type="match status" value="1"/>
</dbReference>
<dbReference type="EMBL" id="FNHU01000005">
    <property type="protein sequence ID" value="SDM68722.1"/>
    <property type="molecule type" value="Genomic_DNA"/>
</dbReference>
<evidence type="ECO:0000256" key="2">
    <source>
        <dbReference type="PROSITE-ProRule" id="PRU00335"/>
    </source>
</evidence>
<dbReference type="GO" id="GO:0003700">
    <property type="term" value="F:DNA-binding transcription factor activity"/>
    <property type="evidence" value="ECO:0007669"/>
    <property type="project" value="TreeGrafter"/>
</dbReference>
<dbReference type="RefSeq" id="WP_256329124.1">
    <property type="nucleotide sequence ID" value="NZ_FNHU01000005.1"/>
</dbReference>
<dbReference type="InterPro" id="IPR009057">
    <property type="entry name" value="Homeodomain-like_sf"/>
</dbReference>
<dbReference type="InterPro" id="IPR050109">
    <property type="entry name" value="HTH-type_TetR-like_transc_reg"/>
</dbReference>
<dbReference type="SUPFAM" id="SSF46689">
    <property type="entry name" value="Homeodomain-like"/>
    <property type="match status" value="1"/>
</dbReference>
<gene>
    <name evidence="5" type="ORF">SAMN04487766_105157</name>
</gene>
<dbReference type="InterPro" id="IPR001647">
    <property type="entry name" value="HTH_TetR"/>
</dbReference>
<evidence type="ECO:0000313" key="6">
    <source>
        <dbReference type="Proteomes" id="UP000199671"/>
    </source>
</evidence>
<feature type="DNA-binding region" description="H-T-H motif" evidence="2">
    <location>
        <begin position="38"/>
        <end position="57"/>
    </location>
</feature>
<dbReference type="PANTHER" id="PTHR30055:SF231">
    <property type="entry name" value="TRANSCRIPTIONAL REGULATORY PROTEIN (PROBABLY DEOR-FAMILY)-RELATED"/>
    <property type="match status" value="1"/>
</dbReference>
<keyword evidence="1 2" id="KW-0238">DNA-binding</keyword>
<evidence type="ECO:0000313" key="5">
    <source>
        <dbReference type="EMBL" id="SDM68722.1"/>
    </source>
</evidence>
<dbReference type="GO" id="GO:0000976">
    <property type="term" value="F:transcription cis-regulatory region binding"/>
    <property type="evidence" value="ECO:0007669"/>
    <property type="project" value="TreeGrafter"/>
</dbReference>
<proteinExistence type="predicted"/>
<feature type="domain" description="HTH tetR-type" evidence="4">
    <location>
        <begin position="15"/>
        <end position="75"/>
    </location>
</feature>
<sequence length="235" mass="25455">MSTDTPRTPATSKGAARRRSIIDAAAEIIRESGPSAVTHRGVAERAGCSLSATTYYFSGLDDLLYEAGRVNIALWAERAERVARRVEALDHSPSLEEAVQLLLSATLPDAGPYLGHYMQLISANTSVPVGRAYGEGRNRLNAAVDRVVNGLGLYLTAETVIATVDGAAVTALSEHRDVRSTALALLRRLVQLSELSSTVLADATPAEFRTRMNREMPLPTRRPTDIGRDDRSRQQ</sequence>
<organism evidence="5 6">
    <name type="scientific">Actinomyces ruminicola</name>
    <dbReference type="NCBI Taxonomy" id="332524"/>
    <lineage>
        <taxon>Bacteria</taxon>
        <taxon>Bacillati</taxon>
        <taxon>Actinomycetota</taxon>
        <taxon>Actinomycetes</taxon>
        <taxon>Actinomycetales</taxon>
        <taxon>Actinomycetaceae</taxon>
        <taxon>Actinomyces</taxon>
    </lineage>
</organism>
<reference evidence="5 6" key="1">
    <citation type="submission" date="2016-10" db="EMBL/GenBank/DDBJ databases">
        <authorList>
            <person name="de Groot N.N."/>
        </authorList>
    </citation>
    <scope>NUCLEOTIDE SEQUENCE [LARGE SCALE GENOMIC DNA]</scope>
    <source>
        <strain evidence="5 6">KPR-7B</strain>
    </source>
</reference>
<dbReference type="Pfam" id="PF00440">
    <property type="entry name" value="TetR_N"/>
    <property type="match status" value="1"/>
</dbReference>
<protein>
    <submittedName>
        <fullName evidence="5">Transcriptional regulator, TetR family</fullName>
    </submittedName>
</protein>
<feature type="region of interest" description="Disordered" evidence="3">
    <location>
        <begin position="206"/>
        <end position="235"/>
    </location>
</feature>
<dbReference type="Gene3D" id="1.10.357.10">
    <property type="entry name" value="Tetracycline Repressor, domain 2"/>
    <property type="match status" value="1"/>
</dbReference>
<evidence type="ECO:0000256" key="3">
    <source>
        <dbReference type="SAM" id="MobiDB-lite"/>
    </source>
</evidence>
<evidence type="ECO:0000259" key="4">
    <source>
        <dbReference type="PROSITE" id="PS50977"/>
    </source>
</evidence>
<feature type="compositionally biased region" description="Basic and acidic residues" evidence="3">
    <location>
        <begin position="222"/>
        <end position="235"/>
    </location>
</feature>
<dbReference type="PANTHER" id="PTHR30055">
    <property type="entry name" value="HTH-TYPE TRANSCRIPTIONAL REGULATOR RUTR"/>
    <property type="match status" value="1"/>
</dbReference>
<accession>A0A1G9V942</accession>
<name>A0A1G9V942_9ACTO</name>
<evidence type="ECO:0000256" key="1">
    <source>
        <dbReference type="ARBA" id="ARBA00023125"/>
    </source>
</evidence>
<dbReference type="Proteomes" id="UP000199671">
    <property type="component" value="Unassembled WGS sequence"/>
</dbReference>